<dbReference type="RefSeq" id="WP_092651645.1">
    <property type="nucleotide sequence ID" value="NZ_FOHA01000006.1"/>
</dbReference>
<dbReference type="SUPFAM" id="SSF52833">
    <property type="entry name" value="Thioredoxin-like"/>
    <property type="match status" value="1"/>
</dbReference>
<proteinExistence type="predicted"/>
<accession>A0A1H9S7E9</accession>
<evidence type="ECO:0000259" key="1">
    <source>
        <dbReference type="PROSITE" id="PS51352"/>
    </source>
</evidence>
<dbReference type="CDD" id="cd02947">
    <property type="entry name" value="TRX_family"/>
    <property type="match status" value="1"/>
</dbReference>
<dbReference type="Proteomes" id="UP000198948">
    <property type="component" value="Unassembled WGS sequence"/>
</dbReference>
<evidence type="ECO:0000313" key="3">
    <source>
        <dbReference type="Proteomes" id="UP000198948"/>
    </source>
</evidence>
<sequence>MKSLTSMEAYQEQIKHGKTILLFTADWCRDCVFIKPFMPEIEEKFTTYQFLSVDRDEMIDLCSDLAIFGIPSFVAFEAGEEIGRFVSKDRKTQEEIEQFIASLPVK</sequence>
<protein>
    <submittedName>
        <fullName evidence="2">Thioredoxin</fullName>
    </submittedName>
</protein>
<name>A0A1H9S7E9_9LACT</name>
<dbReference type="Pfam" id="PF00085">
    <property type="entry name" value="Thioredoxin"/>
    <property type="match status" value="1"/>
</dbReference>
<reference evidence="2 3" key="1">
    <citation type="submission" date="2016-10" db="EMBL/GenBank/DDBJ databases">
        <authorList>
            <person name="de Groot N.N."/>
        </authorList>
    </citation>
    <scope>NUCLEOTIDE SEQUENCE [LARGE SCALE GENOMIC DNA]</scope>
    <source>
        <strain evidence="2 3">DSM 13760</strain>
    </source>
</reference>
<evidence type="ECO:0000313" key="2">
    <source>
        <dbReference type="EMBL" id="SER80952.1"/>
    </source>
</evidence>
<dbReference type="PANTHER" id="PTHR10438:SF468">
    <property type="entry name" value="THIOREDOXIN-1-RELATED"/>
    <property type="match status" value="1"/>
</dbReference>
<dbReference type="InterPro" id="IPR036249">
    <property type="entry name" value="Thioredoxin-like_sf"/>
</dbReference>
<feature type="domain" description="Thioredoxin" evidence="1">
    <location>
        <begin position="1"/>
        <end position="105"/>
    </location>
</feature>
<dbReference type="InterPro" id="IPR013766">
    <property type="entry name" value="Thioredoxin_domain"/>
</dbReference>
<dbReference type="PANTHER" id="PTHR10438">
    <property type="entry name" value="THIOREDOXIN"/>
    <property type="match status" value="1"/>
</dbReference>
<dbReference type="AlphaFoldDB" id="A0A1H9S7E9"/>
<dbReference type="InterPro" id="IPR050620">
    <property type="entry name" value="Thioredoxin_H-type-like"/>
</dbReference>
<dbReference type="OrthoDB" id="7629852at2"/>
<gene>
    <name evidence="2" type="ORF">SAMN04488559_106127</name>
</gene>
<organism evidence="2 3">
    <name type="scientific">Isobaculum melis</name>
    <dbReference type="NCBI Taxonomy" id="142588"/>
    <lineage>
        <taxon>Bacteria</taxon>
        <taxon>Bacillati</taxon>
        <taxon>Bacillota</taxon>
        <taxon>Bacilli</taxon>
        <taxon>Lactobacillales</taxon>
        <taxon>Carnobacteriaceae</taxon>
        <taxon>Isobaculum</taxon>
    </lineage>
</organism>
<dbReference type="EMBL" id="FOHA01000006">
    <property type="protein sequence ID" value="SER80952.1"/>
    <property type="molecule type" value="Genomic_DNA"/>
</dbReference>
<keyword evidence="3" id="KW-1185">Reference proteome</keyword>
<dbReference type="PROSITE" id="PS51352">
    <property type="entry name" value="THIOREDOXIN_2"/>
    <property type="match status" value="1"/>
</dbReference>
<dbReference type="Gene3D" id="3.40.30.10">
    <property type="entry name" value="Glutaredoxin"/>
    <property type="match status" value="1"/>
</dbReference>
<dbReference type="STRING" id="142588.SAMN04488559_106127"/>